<dbReference type="PATRIC" id="fig|136160.3.peg.3129"/>
<name>A0A0M0KM92_ALKHA</name>
<feature type="coiled-coil region" evidence="2">
    <location>
        <begin position="32"/>
        <end position="80"/>
    </location>
</feature>
<dbReference type="EMBL" id="LILD01000001">
    <property type="protein sequence ID" value="KOO39737.1"/>
    <property type="molecule type" value="Genomic_DNA"/>
</dbReference>
<dbReference type="AlphaFoldDB" id="A0A0M0KM92"/>
<comment type="caution">
    <text evidence="3">The sequence shown here is derived from an EMBL/GenBank/DDBJ whole genome shotgun (WGS) entry which is preliminary data.</text>
</comment>
<gene>
    <name evidence="3" type="ORF">AMD02_13430</name>
</gene>
<feature type="coiled-coil region" evidence="2">
    <location>
        <begin position="107"/>
        <end position="180"/>
    </location>
</feature>
<dbReference type="InterPro" id="IPR007157">
    <property type="entry name" value="PspA_VIPP1"/>
</dbReference>
<dbReference type="PANTHER" id="PTHR31088:SF6">
    <property type="entry name" value="PHAGE SHOCK PROTEIN A"/>
    <property type="match status" value="1"/>
</dbReference>
<organism evidence="3">
    <name type="scientific">Halalkalibacterium halodurans</name>
    <name type="common">Bacillus halodurans</name>
    <dbReference type="NCBI Taxonomy" id="86665"/>
    <lineage>
        <taxon>Bacteria</taxon>
        <taxon>Bacillati</taxon>
        <taxon>Bacillota</taxon>
        <taxon>Bacilli</taxon>
        <taxon>Bacillales</taxon>
        <taxon>Bacillaceae</taxon>
        <taxon>Halalkalibacterium (ex Joshi et al. 2022)</taxon>
    </lineage>
</organism>
<reference evidence="3" key="1">
    <citation type="submission" date="2015-08" db="EMBL/GenBank/DDBJ databases">
        <title>Complete DNA Sequence of Pseudomonas syringae pv. actinidiae, the Causal Agent of Kiwifruit Canker Disease.</title>
        <authorList>
            <person name="Rikkerink E.H.A."/>
            <person name="Fineran P.C."/>
        </authorList>
    </citation>
    <scope>NUCLEOTIDE SEQUENCE</scope>
    <source>
        <strain evidence="3">DSM 13666</strain>
    </source>
</reference>
<accession>A0A0M0KM92</accession>
<keyword evidence="2" id="KW-0175">Coiled coil</keyword>
<dbReference type="Pfam" id="PF04012">
    <property type="entry name" value="PspA_IM30"/>
    <property type="match status" value="1"/>
</dbReference>
<evidence type="ECO:0000313" key="3">
    <source>
        <dbReference type="EMBL" id="KOO39737.1"/>
    </source>
</evidence>
<evidence type="ECO:0008006" key="4">
    <source>
        <dbReference type="Google" id="ProtNLM"/>
    </source>
</evidence>
<comment type="similarity">
    <text evidence="1">Belongs to the PspA/Vipp/IM30 family.</text>
</comment>
<sequence length="220" mass="25927">MVFDRMKNLVLASIHEGLDKLEDPEMMLNQYIRNVQSEMGRAEKAIEEQKKLHVSLERDLEEAKRLMKRREEQAKAALSAGEEELAKKALYSKKNAAEQVARYEALMQKSHDHVLELRLQLEDLEKKYEQLRDKKRELLLRSQSIKAFEQMKKARATFSTEGSERQFQRMEEKIEDMELREAAREGRRGFSVDYDEQVEQEFLNMKKSLVDTKNASEQAQ</sequence>
<evidence type="ECO:0000256" key="2">
    <source>
        <dbReference type="SAM" id="Coils"/>
    </source>
</evidence>
<proteinExistence type="inferred from homology"/>
<dbReference type="PANTHER" id="PTHR31088">
    <property type="entry name" value="MEMBRANE-ASSOCIATED PROTEIN VIPP1, CHLOROPLASTIC"/>
    <property type="match status" value="1"/>
</dbReference>
<protein>
    <recommendedName>
        <fullName evidence="4">Phage shock protein A (PspA) family protein</fullName>
    </recommendedName>
</protein>
<evidence type="ECO:0000256" key="1">
    <source>
        <dbReference type="ARBA" id="ARBA00043985"/>
    </source>
</evidence>